<organism evidence="2">
    <name type="scientific">Streptomyces haneummycinicus</name>
    <dbReference type="NCBI Taxonomy" id="3074435"/>
    <lineage>
        <taxon>Bacteria</taxon>
        <taxon>Bacillati</taxon>
        <taxon>Actinomycetota</taxon>
        <taxon>Actinomycetes</taxon>
        <taxon>Kitasatosporales</taxon>
        <taxon>Streptomycetaceae</taxon>
        <taxon>Streptomyces</taxon>
    </lineage>
</organism>
<proteinExistence type="predicted"/>
<sequence>MLGWSVGFLLAGLVYGGMADGAAELVGDNESARQIFQRMGGRSGLTDTFLAAMAGMLGLVAALYIVASVLRLHGEETSGRAEPVLAGAVGRLRWAAGHLTVAFGGSVLLMLLAGAGLALGHGERAGRSSAPVWCRSRRCG</sequence>
<feature type="transmembrane region" description="Helical" evidence="1">
    <location>
        <begin position="48"/>
        <end position="74"/>
    </location>
</feature>
<keyword evidence="1" id="KW-0812">Transmembrane</keyword>
<dbReference type="EMBL" id="AP035768">
    <property type="protein sequence ID" value="BFO13864.1"/>
    <property type="molecule type" value="Genomic_DNA"/>
</dbReference>
<protein>
    <submittedName>
        <fullName evidence="2">Uncharacterized protein</fullName>
    </submittedName>
</protein>
<feature type="transmembrane region" description="Helical" evidence="1">
    <location>
        <begin position="94"/>
        <end position="119"/>
    </location>
</feature>
<dbReference type="AlphaFoldDB" id="A0AAT9H912"/>
<evidence type="ECO:0000256" key="1">
    <source>
        <dbReference type="SAM" id="Phobius"/>
    </source>
</evidence>
<feature type="transmembrane region" description="Helical" evidence="1">
    <location>
        <begin position="6"/>
        <end position="27"/>
    </location>
</feature>
<keyword evidence="1" id="KW-0472">Membrane</keyword>
<gene>
    <name evidence="2" type="ORF">SHKM778_02520</name>
</gene>
<evidence type="ECO:0000313" key="2">
    <source>
        <dbReference type="EMBL" id="BFO13864.1"/>
    </source>
</evidence>
<keyword evidence="1" id="KW-1133">Transmembrane helix</keyword>
<reference evidence="2" key="1">
    <citation type="submission" date="2024-06" db="EMBL/GenBank/DDBJ databases">
        <authorList>
            <consortium name="consrtm"/>
            <person name="Uemura M."/>
            <person name="Terahara T."/>
        </authorList>
    </citation>
    <scope>NUCLEOTIDE SEQUENCE</scope>
    <source>
        <strain evidence="2">KM77-8</strain>
    </source>
</reference>
<accession>A0AAT9H912</accession>
<reference evidence="2" key="2">
    <citation type="submission" date="2024-07" db="EMBL/GenBank/DDBJ databases">
        <title>Streptomyces haneummycinica sp. nov., a new antibiotic-producing actinobacterium isolated from marine sediment.</title>
        <authorList>
            <person name="Uemura M."/>
            <person name="Hamada M."/>
            <person name="Hirano S."/>
            <person name="Kobayashi K."/>
            <person name="Ohshiro T."/>
            <person name="Kobayashi T."/>
            <person name="Terahara T."/>
        </authorList>
    </citation>
    <scope>NUCLEOTIDE SEQUENCE</scope>
    <source>
        <strain evidence="2">KM77-8</strain>
    </source>
</reference>
<name>A0AAT9H912_9ACTN</name>